<keyword evidence="9" id="KW-0812">Transmembrane</keyword>
<dbReference type="PRINTS" id="PR00385">
    <property type="entry name" value="P450"/>
</dbReference>
<evidence type="ECO:0000256" key="8">
    <source>
        <dbReference type="RuleBase" id="RU000461"/>
    </source>
</evidence>
<comment type="similarity">
    <text evidence="2 8">Belongs to the cytochrome P450 family.</text>
</comment>
<evidence type="ECO:0000256" key="5">
    <source>
        <dbReference type="ARBA" id="ARBA00023004"/>
    </source>
</evidence>
<dbReference type="InterPro" id="IPR002403">
    <property type="entry name" value="Cyt_P450_E_grp-IV"/>
</dbReference>
<dbReference type="EMBL" id="JAGMUU010000028">
    <property type="protein sequence ID" value="KAH7120327.1"/>
    <property type="molecule type" value="Genomic_DNA"/>
</dbReference>
<keyword evidence="8" id="KW-0560">Oxidoreductase</keyword>
<keyword evidence="11" id="KW-1185">Reference proteome</keyword>
<evidence type="ECO:0000256" key="2">
    <source>
        <dbReference type="ARBA" id="ARBA00010617"/>
    </source>
</evidence>
<dbReference type="Proteomes" id="UP000717696">
    <property type="component" value="Unassembled WGS sequence"/>
</dbReference>
<name>A0A9P9DJW9_9HYPO</name>
<dbReference type="Gene3D" id="1.10.630.10">
    <property type="entry name" value="Cytochrome P450"/>
    <property type="match status" value="1"/>
</dbReference>
<dbReference type="PRINTS" id="PR00465">
    <property type="entry name" value="EP450IV"/>
</dbReference>
<dbReference type="InterPro" id="IPR017972">
    <property type="entry name" value="Cyt_P450_CS"/>
</dbReference>
<dbReference type="GO" id="GO:0004497">
    <property type="term" value="F:monooxygenase activity"/>
    <property type="evidence" value="ECO:0007669"/>
    <property type="project" value="UniProtKB-KW"/>
</dbReference>
<evidence type="ECO:0000313" key="11">
    <source>
        <dbReference type="Proteomes" id="UP000717696"/>
    </source>
</evidence>
<dbReference type="CDD" id="cd11059">
    <property type="entry name" value="CYP_fungal"/>
    <property type="match status" value="1"/>
</dbReference>
<feature type="binding site" description="axial binding residue" evidence="7">
    <location>
        <position position="486"/>
    </location>
    <ligand>
        <name>heme</name>
        <dbReference type="ChEBI" id="CHEBI:30413"/>
    </ligand>
    <ligandPart>
        <name>Fe</name>
        <dbReference type="ChEBI" id="CHEBI:18248"/>
    </ligandPart>
</feature>
<evidence type="ECO:0000313" key="10">
    <source>
        <dbReference type="EMBL" id="KAH7120327.1"/>
    </source>
</evidence>
<organism evidence="10 11">
    <name type="scientific">Dactylonectria estremocensis</name>
    <dbReference type="NCBI Taxonomy" id="1079267"/>
    <lineage>
        <taxon>Eukaryota</taxon>
        <taxon>Fungi</taxon>
        <taxon>Dikarya</taxon>
        <taxon>Ascomycota</taxon>
        <taxon>Pezizomycotina</taxon>
        <taxon>Sordariomycetes</taxon>
        <taxon>Hypocreomycetidae</taxon>
        <taxon>Hypocreales</taxon>
        <taxon>Nectriaceae</taxon>
        <taxon>Dactylonectria</taxon>
    </lineage>
</organism>
<evidence type="ECO:0000256" key="7">
    <source>
        <dbReference type="PIRSR" id="PIRSR602403-1"/>
    </source>
</evidence>
<evidence type="ECO:0000256" key="3">
    <source>
        <dbReference type="ARBA" id="ARBA00022617"/>
    </source>
</evidence>
<feature type="transmembrane region" description="Helical" evidence="9">
    <location>
        <begin position="30"/>
        <end position="47"/>
    </location>
</feature>
<keyword evidence="4 7" id="KW-0479">Metal-binding</keyword>
<dbReference type="PROSITE" id="PS00086">
    <property type="entry name" value="CYTOCHROME_P450"/>
    <property type="match status" value="1"/>
</dbReference>
<dbReference type="AlphaFoldDB" id="A0A9P9DJW9"/>
<accession>A0A9P9DJW9</accession>
<evidence type="ECO:0000256" key="6">
    <source>
        <dbReference type="ARBA" id="ARBA00023033"/>
    </source>
</evidence>
<dbReference type="Pfam" id="PF00067">
    <property type="entry name" value="p450"/>
    <property type="match status" value="1"/>
</dbReference>
<dbReference type="SUPFAM" id="SSF48264">
    <property type="entry name" value="Cytochrome P450"/>
    <property type="match status" value="1"/>
</dbReference>
<dbReference type="OrthoDB" id="1470350at2759"/>
<keyword evidence="3 7" id="KW-0349">Heme</keyword>
<protein>
    <submittedName>
        <fullName evidence="10">Benzoate 4-monooxygenase cytochrome P450</fullName>
    </submittedName>
</protein>
<gene>
    <name evidence="10" type="ORF">B0J13DRAFT_567807</name>
</gene>
<dbReference type="PANTHER" id="PTHR24305:SF164">
    <property type="entry name" value="P450, PUTATIVE (EUROFUNG)-RELATED"/>
    <property type="match status" value="1"/>
</dbReference>
<keyword evidence="6 8" id="KW-0503">Monooxygenase</keyword>
<proteinExistence type="inferred from homology"/>
<dbReference type="GO" id="GO:0005506">
    <property type="term" value="F:iron ion binding"/>
    <property type="evidence" value="ECO:0007669"/>
    <property type="project" value="InterPro"/>
</dbReference>
<evidence type="ECO:0000256" key="9">
    <source>
        <dbReference type="SAM" id="Phobius"/>
    </source>
</evidence>
<reference evidence="10" key="1">
    <citation type="journal article" date="2021" name="Nat. Commun.">
        <title>Genetic determinants of endophytism in the Arabidopsis root mycobiome.</title>
        <authorList>
            <person name="Mesny F."/>
            <person name="Miyauchi S."/>
            <person name="Thiergart T."/>
            <person name="Pickel B."/>
            <person name="Atanasova L."/>
            <person name="Karlsson M."/>
            <person name="Huettel B."/>
            <person name="Barry K.W."/>
            <person name="Haridas S."/>
            <person name="Chen C."/>
            <person name="Bauer D."/>
            <person name="Andreopoulos W."/>
            <person name="Pangilinan J."/>
            <person name="LaButti K."/>
            <person name="Riley R."/>
            <person name="Lipzen A."/>
            <person name="Clum A."/>
            <person name="Drula E."/>
            <person name="Henrissat B."/>
            <person name="Kohler A."/>
            <person name="Grigoriev I.V."/>
            <person name="Martin F.M."/>
            <person name="Hacquard S."/>
        </authorList>
    </citation>
    <scope>NUCLEOTIDE SEQUENCE</scope>
    <source>
        <strain evidence="10">MPI-CAGE-AT-0021</strain>
    </source>
</reference>
<comment type="cofactor">
    <cofactor evidence="1 7">
        <name>heme</name>
        <dbReference type="ChEBI" id="CHEBI:30413"/>
    </cofactor>
</comment>
<dbReference type="PANTHER" id="PTHR24305">
    <property type="entry name" value="CYTOCHROME P450"/>
    <property type="match status" value="1"/>
</dbReference>
<comment type="caution">
    <text evidence="10">The sequence shown here is derived from an EMBL/GenBank/DDBJ whole genome shotgun (WGS) entry which is preliminary data.</text>
</comment>
<sequence length="553" mass="61900">MVNTIETARVASMSGSIASKAIEALSKNPVSVAAVAFLVYIIFTFILKTLCATPLRKVPGPKSYAVTKWRLALADYRGVRTPEIHSLHQKHGTAVRIGPNEVSFSSLSALRTIYGAGSGFERTTFYRMFDVYGRQNLFTFASTKQHADRKKALAHAYSKSVILSPNAISKPLIEKNVKSYLELLDKEKGLAEEIFQSLHWFSLDSITGFLYGDQHGGTHALRGNEADRTMLNDIIDPSRRALSWYAVHLKGYTKWLYTRTGIMESVVTKLRLLPMNKPATYTGIRAHALQSWTGFEAAVTEKGTSQDLAIIDKLWKHNEAGKGTRLDGLDMASELADHFLAGIDTTSDTAMFTIWALSLPENRKYQERLIAEVDSISDADCNEDGNPTVEISDKLTYLDAVIKETLRLYAPLPASEPRSMPVDTTIDGYLIPAGTVVGMSPYTLHRNPDVFPEPLKFKPERWLGECGDLVEMKKWFWAFSSGGRMCIGLHLAMAEMTTLLAAIYRTYTTTVQERQKGISPGITSRFEVFYDETLPKFEEHKCYINFEKRARGQ</sequence>
<keyword evidence="9" id="KW-0472">Membrane</keyword>
<dbReference type="InterPro" id="IPR050121">
    <property type="entry name" value="Cytochrome_P450_monoxygenase"/>
</dbReference>
<dbReference type="GO" id="GO:0016705">
    <property type="term" value="F:oxidoreductase activity, acting on paired donors, with incorporation or reduction of molecular oxygen"/>
    <property type="evidence" value="ECO:0007669"/>
    <property type="project" value="InterPro"/>
</dbReference>
<evidence type="ECO:0000256" key="4">
    <source>
        <dbReference type="ARBA" id="ARBA00022723"/>
    </source>
</evidence>
<keyword evidence="5 7" id="KW-0408">Iron</keyword>
<dbReference type="GO" id="GO:0020037">
    <property type="term" value="F:heme binding"/>
    <property type="evidence" value="ECO:0007669"/>
    <property type="project" value="InterPro"/>
</dbReference>
<dbReference type="InterPro" id="IPR001128">
    <property type="entry name" value="Cyt_P450"/>
</dbReference>
<keyword evidence="9" id="KW-1133">Transmembrane helix</keyword>
<evidence type="ECO:0000256" key="1">
    <source>
        <dbReference type="ARBA" id="ARBA00001971"/>
    </source>
</evidence>
<dbReference type="InterPro" id="IPR036396">
    <property type="entry name" value="Cyt_P450_sf"/>
</dbReference>